<dbReference type="PANTHER" id="PTHR15052">
    <property type="entry name" value="RNA POLYMERASE III TRANSCRIPTION INITIATION FACTOR COMPLEX SUBUNIT"/>
    <property type="match status" value="1"/>
</dbReference>
<dbReference type="Proteomes" id="UP001151516">
    <property type="component" value="Unassembled WGS sequence"/>
</dbReference>
<evidence type="ECO:0000256" key="1">
    <source>
        <dbReference type="ARBA" id="ARBA00004123"/>
    </source>
</evidence>
<evidence type="ECO:0000313" key="5">
    <source>
        <dbReference type="EMBL" id="KAJ2683989.1"/>
    </source>
</evidence>
<evidence type="ECO:0000313" key="6">
    <source>
        <dbReference type="Proteomes" id="UP001151516"/>
    </source>
</evidence>
<proteinExistence type="predicted"/>
<reference evidence="5" key="1">
    <citation type="submission" date="2022-07" db="EMBL/GenBank/DDBJ databases">
        <title>Phylogenomic reconstructions and comparative analyses of Kickxellomycotina fungi.</title>
        <authorList>
            <person name="Reynolds N.K."/>
            <person name="Stajich J.E."/>
            <person name="Barry K."/>
            <person name="Grigoriev I.V."/>
            <person name="Crous P."/>
            <person name="Smith M.E."/>
        </authorList>
    </citation>
    <scope>NUCLEOTIDE SEQUENCE</scope>
    <source>
        <strain evidence="5">CBS 109367</strain>
    </source>
</reference>
<organism evidence="5 6">
    <name type="scientific">Coemansia spiralis</name>
    <dbReference type="NCBI Taxonomy" id="417178"/>
    <lineage>
        <taxon>Eukaryota</taxon>
        <taxon>Fungi</taxon>
        <taxon>Fungi incertae sedis</taxon>
        <taxon>Zoopagomycota</taxon>
        <taxon>Kickxellomycotina</taxon>
        <taxon>Kickxellomycetes</taxon>
        <taxon>Kickxellales</taxon>
        <taxon>Kickxellaceae</taxon>
        <taxon>Coemansia</taxon>
    </lineage>
</organism>
<feature type="compositionally biased region" description="Low complexity" evidence="4">
    <location>
        <begin position="826"/>
        <end position="838"/>
    </location>
</feature>
<comment type="subcellular location">
    <subcellularLocation>
        <location evidence="1">Nucleus</location>
    </subcellularLocation>
</comment>
<evidence type="ECO:0000256" key="3">
    <source>
        <dbReference type="ARBA" id="ARBA00023242"/>
    </source>
</evidence>
<evidence type="ECO:0000256" key="2">
    <source>
        <dbReference type="ARBA" id="ARBA00023163"/>
    </source>
</evidence>
<dbReference type="PANTHER" id="PTHR15052:SF2">
    <property type="entry name" value="GENERAL TRANSCRIPTION FACTOR 3C POLYPEPTIDE 2"/>
    <property type="match status" value="1"/>
</dbReference>
<dbReference type="InterPro" id="IPR015943">
    <property type="entry name" value="WD40/YVTN_repeat-like_dom_sf"/>
</dbReference>
<keyword evidence="2" id="KW-0804">Transcription</keyword>
<keyword evidence="6" id="KW-1185">Reference proteome</keyword>
<dbReference type="GO" id="GO:0006383">
    <property type="term" value="P:transcription by RNA polymerase III"/>
    <property type="evidence" value="ECO:0007669"/>
    <property type="project" value="TreeGrafter"/>
</dbReference>
<sequence>MHINRDCFEAETDSDMLALALPSSGDVQFSVLDSSSESVGDSASVSLGPHEVHELNGETPGWVANIGLSACSVDWAPVRAGTGLPDFIAVGGINPPPGSAPASCSVEQVATERVKGGKPGTIQIWRVDTKKPGSCRLSLVLTHMFGRCIMLKWCPVSLSPNESAAIIGYLAIVFGDGYLRVCAVPRPESDTDSPRGIFTSLAWACSDLLVAGTSTGSVTAWLLGSSIRAQYVSWMSSTRGNKGPWPYAIPAEFLESSDCQLAPVANYPMHEGIVSSIGTFCGSIKTDDDPSALFTQISVSNIQVISISDFGRVQQTLLAFPSRHHHTMAIIPSKPRAAAVYWPAANVLYGDADNCLRLTAGAVLVNPGDPWVYNEFGGHEAGKEMANTWNSSTDMSAVYALNLTGAVLGISISELHPYIVVASSDGSASIQNILNFDNSSRRAPMFRKIYSLLWYPYLKENISSHEDDDGDDDDDEERLVYLGRTPIEPRPMIPRGGGVGKSNEDEGGMVAKNGKSSKSASTIFAFPAQTAIEASPSEIHASVYLSAIKSGDECGARYSSAPANPESPYLQAAYQAQFKRPATAIPPHLCIGGSSLSPLGSPQLAYMYGSLPTEMGSSLGSYNSMQSEGAEFASPSNDPMNLVTMSNPLYDVQIPGSPAAQQQAAMAFAGGKNPGMAPSVGLGLPSQLHVPGRQDGGVEAGRAQTMGAATHRRTMTDESSDSISNIPLIERSAFGGSYETDGGYTNSAMSVNYNQQQQYHFSLPSDFGALGNSAESGGSALACNSQEYMDLIASYGLSHDPNTVAPAANYHMLLDSKLGGWEPHHPQLQQQPQQREQPASGLMSGIAPELTVNPPPPSQHQEPP</sequence>
<comment type="caution">
    <text evidence="5">The sequence shown here is derived from an EMBL/GenBank/DDBJ whole genome shotgun (WGS) entry which is preliminary data.</text>
</comment>
<evidence type="ECO:0000256" key="4">
    <source>
        <dbReference type="SAM" id="MobiDB-lite"/>
    </source>
</evidence>
<feature type="compositionally biased region" description="Pro residues" evidence="4">
    <location>
        <begin position="853"/>
        <end position="864"/>
    </location>
</feature>
<feature type="region of interest" description="Disordered" evidence="4">
    <location>
        <begin position="678"/>
        <end position="698"/>
    </location>
</feature>
<dbReference type="OrthoDB" id="4703at2759"/>
<keyword evidence="3" id="KW-0539">Nucleus</keyword>
<accession>A0A9W8GEU9</accession>
<dbReference type="EMBL" id="JANBTX010000243">
    <property type="protein sequence ID" value="KAJ2683989.1"/>
    <property type="molecule type" value="Genomic_DNA"/>
</dbReference>
<dbReference type="GO" id="GO:0000127">
    <property type="term" value="C:transcription factor TFIIIC complex"/>
    <property type="evidence" value="ECO:0007669"/>
    <property type="project" value="TreeGrafter"/>
</dbReference>
<dbReference type="InterPro" id="IPR052416">
    <property type="entry name" value="GTF3C_component"/>
</dbReference>
<dbReference type="Gene3D" id="2.130.10.10">
    <property type="entry name" value="YVTN repeat-like/Quinoprotein amine dehydrogenase"/>
    <property type="match status" value="1"/>
</dbReference>
<gene>
    <name evidence="5" type="ORF">IWW39_005184</name>
</gene>
<dbReference type="GO" id="GO:0005634">
    <property type="term" value="C:nucleus"/>
    <property type="evidence" value="ECO:0007669"/>
    <property type="project" value="UniProtKB-SubCell"/>
</dbReference>
<name>A0A9W8GEU9_9FUNG</name>
<dbReference type="InterPro" id="IPR036322">
    <property type="entry name" value="WD40_repeat_dom_sf"/>
</dbReference>
<dbReference type="AlphaFoldDB" id="A0A9W8GEU9"/>
<feature type="region of interest" description="Disordered" evidence="4">
    <location>
        <begin position="821"/>
        <end position="864"/>
    </location>
</feature>
<protein>
    <submittedName>
        <fullName evidence="5">Uncharacterized protein</fullName>
    </submittedName>
</protein>
<dbReference type="SUPFAM" id="SSF50978">
    <property type="entry name" value="WD40 repeat-like"/>
    <property type="match status" value="1"/>
</dbReference>